<comment type="subcellular location">
    <subcellularLocation>
        <location evidence="1">Golgi apparatus membrane</location>
        <topology evidence="1">Single-pass type II membrane protein</topology>
    </subcellularLocation>
</comment>
<dbReference type="EMBL" id="KQ947436">
    <property type="protein sequence ID" value="KUJ08179.1"/>
    <property type="molecule type" value="Genomic_DNA"/>
</dbReference>
<keyword evidence="9" id="KW-0472">Membrane</keyword>
<proteinExistence type="inferred from homology"/>
<sequence length="452" mass="52212">MVSTPTTNPELSKPSRPPESIQDAHKLPTADDFLSHFTAVTQIKGMTMSEAKSSCSWEVSEEVNFQYGNDSEWAVQDRADEELEFRRNQWHHFINNELLPYESYKDRFNGRGIVIVAGNGKSLKRVRVILRQLKSLGSRLPIELHYWGDEFPTKAQKEMSTLWPSMYFNDLSSSSNILKSSNDNFFHINYQLKTVAVMNSRFAEPLLLDSDNIPIIDPESLFDSDTYKEFGTLFWPDIARTRPNNPIWAITNTQCRMDEYEQESGQLIVDKRKFFYHLQLAAWFNNVHAQYYNEFLLGDKDMFRFAWHALKTKYGTPRKWVTSVGTVAPNGYYCGHSFAQHHPNGSVAFLHGGLLKTIPKAVMKWERESRGGIFQAYKRSVVDERHNLIEKVAISMDGVPYLPNRPEDLGIQWCTDLKDVHPRKLDELVPGFEKTFEDLGGYWMLDNDGTHT</sequence>
<keyword evidence="6" id="KW-0735">Signal-anchor</keyword>
<dbReference type="RefSeq" id="XP_018062534.1">
    <property type="nucleotide sequence ID" value="XM_018210126.1"/>
</dbReference>
<dbReference type="GO" id="GO:0000139">
    <property type="term" value="C:Golgi membrane"/>
    <property type="evidence" value="ECO:0007669"/>
    <property type="project" value="UniProtKB-SubCell"/>
</dbReference>
<feature type="region of interest" description="Disordered" evidence="10">
    <location>
        <begin position="1"/>
        <end position="23"/>
    </location>
</feature>
<dbReference type="GO" id="GO:0000026">
    <property type="term" value="F:alpha-1,2-mannosyltransferase activity"/>
    <property type="evidence" value="ECO:0007669"/>
    <property type="project" value="TreeGrafter"/>
</dbReference>
<gene>
    <name evidence="11" type="ORF">LY89DRAFT_599945</name>
</gene>
<keyword evidence="4 11" id="KW-0808">Transferase</keyword>
<keyword evidence="8" id="KW-0333">Golgi apparatus</keyword>
<feature type="compositionally biased region" description="Polar residues" evidence="10">
    <location>
        <begin position="1"/>
        <end position="10"/>
    </location>
</feature>
<dbReference type="OrthoDB" id="430354at2759"/>
<accession>A0A132B860</accession>
<dbReference type="Proteomes" id="UP000070700">
    <property type="component" value="Unassembled WGS sequence"/>
</dbReference>
<comment type="similarity">
    <text evidence="3">Belongs to the MNN1/MNT family.</text>
</comment>
<keyword evidence="12" id="KW-1185">Reference proteome</keyword>
<dbReference type="InterPro" id="IPR029044">
    <property type="entry name" value="Nucleotide-diphossugar_trans"/>
</dbReference>
<evidence type="ECO:0000256" key="3">
    <source>
        <dbReference type="ARBA" id="ARBA00009105"/>
    </source>
</evidence>
<comment type="pathway">
    <text evidence="2">Protein modification; protein glycosylation.</text>
</comment>
<evidence type="ECO:0000256" key="1">
    <source>
        <dbReference type="ARBA" id="ARBA00004323"/>
    </source>
</evidence>
<dbReference type="SUPFAM" id="SSF53448">
    <property type="entry name" value="Nucleotide-diphospho-sugar transferases"/>
    <property type="match status" value="1"/>
</dbReference>
<evidence type="ECO:0000256" key="9">
    <source>
        <dbReference type="ARBA" id="ARBA00023136"/>
    </source>
</evidence>
<evidence type="ECO:0000256" key="2">
    <source>
        <dbReference type="ARBA" id="ARBA00004922"/>
    </source>
</evidence>
<name>A0A132B860_MOLSC</name>
<protein>
    <submittedName>
        <fullName evidence="11">Family 71 glycosyltransferase</fullName>
    </submittedName>
</protein>
<dbReference type="InParanoid" id="A0A132B860"/>
<evidence type="ECO:0000313" key="11">
    <source>
        <dbReference type="EMBL" id="KUJ08179.1"/>
    </source>
</evidence>
<evidence type="ECO:0000256" key="7">
    <source>
        <dbReference type="ARBA" id="ARBA00022989"/>
    </source>
</evidence>
<evidence type="ECO:0000313" key="12">
    <source>
        <dbReference type="Proteomes" id="UP000070700"/>
    </source>
</evidence>
<evidence type="ECO:0000256" key="8">
    <source>
        <dbReference type="ARBA" id="ARBA00023034"/>
    </source>
</evidence>
<dbReference type="GeneID" id="28819852"/>
<keyword evidence="5" id="KW-0812">Transmembrane</keyword>
<reference evidence="11 12" key="1">
    <citation type="submission" date="2015-10" db="EMBL/GenBank/DDBJ databases">
        <title>Full genome of DAOMC 229536 Phialocephala scopiformis, a fungal endophyte of spruce producing the potent anti-insectan compound rugulosin.</title>
        <authorList>
            <consortium name="DOE Joint Genome Institute"/>
            <person name="Walker A.K."/>
            <person name="Frasz S.L."/>
            <person name="Seifert K.A."/>
            <person name="Miller J.D."/>
            <person name="Mondo S.J."/>
            <person name="Labutti K."/>
            <person name="Lipzen A."/>
            <person name="Dockter R."/>
            <person name="Kennedy M."/>
            <person name="Grigoriev I.V."/>
            <person name="Spatafora J.W."/>
        </authorList>
    </citation>
    <scope>NUCLEOTIDE SEQUENCE [LARGE SCALE GENOMIC DNA]</scope>
    <source>
        <strain evidence="11 12">CBS 120377</strain>
    </source>
</reference>
<organism evidence="11 12">
    <name type="scientific">Mollisia scopiformis</name>
    <name type="common">Conifer needle endophyte fungus</name>
    <name type="synonym">Phialocephala scopiformis</name>
    <dbReference type="NCBI Taxonomy" id="149040"/>
    <lineage>
        <taxon>Eukaryota</taxon>
        <taxon>Fungi</taxon>
        <taxon>Dikarya</taxon>
        <taxon>Ascomycota</taxon>
        <taxon>Pezizomycotina</taxon>
        <taxon>Leotiomycetes</taxon>
        <taxon>Helotiales</taxon>
        <taxon>Mollisiaceae</taxon>
        <taxon>Mollisia</taxon>
    </lineage>
</organism>
<dbReference type="STRING" id="149040.A0A132B860"/>
<dbReference type="AlphaFoldDB" id="A0A132B860"/>
<evidence type="ECO:0000256" key="5">
    <source>
        <dbReference type="ARBA" id="ARBA00022692"/>
    </source>
</evidence>
<dbReference type="Pfam" id="PF11051">
    <property type="entry name" value="Mannosyl_trans3"/>
    <property type="match status" value="2"/>
</dbReference>
<evidence type="ECO:0000256" key="6">
    <source>
        <dbReference type="ARBA" id="ARBA00022968"/>
    </source>
</evidence>
<dbReference type="KEGG" id="psco:LY89DRAFT_599945"/>
<dbReference type="InterPro" id="IPR022751">
    <property type="entry name" value="Alpha_mannosyltransferase"/>
</dbReference>
<dbReference type="GO" id="GO:0046354">
    <property type="term" value="P:mannan biosynthetic process"/>
    <property type="evidence" value="ECO:0007669"/>
    <property type="project" value="TreeGrafter"/>
</dbReference>
<keyword evidence="7" id="KW-1133">Transmembrane helix</keyword>
<dbReference type="PANTHER" id="PTHR31646:SF1">
    <property type="entry name" value="ALPHA-1,2-MANNOSYLTRANSFERASE MNN2"/>
    <property type="match status" value="1"/>
</dbReference>
<evidence type="ECO:0000256" key="4">
    <source>
        <dbReference type="ARBA" id="ARBA00022679"/>
    </source>
</evidence>
<evidence type="ECO:0000256" key="10">
    <source>
        <dbReference type="SAM" id="MobiDB-lite"/>
    </source>
</evidence>
<dbReference type="PANTHER" id="PTHR31646">
    <property type="entry name" value="ALPHA-1,2-MANNOSYLTRANSFERASE MNN2"/>
    <property type="match status" value="1"/>
</dbReference>